<evidence type="ECO:0000259" key="2">
    <source>
        <dbReference type="PROSITE" id="PS50097"/>
    </source>
</evidence>
<dbReference type="Gene3D" id="3.30.710.10">
    <property type="entry name" value="Potassium Channel Kv1.1, Chain A"/>
    <property type="match status" value="1"/>
</dbReference>
<dbReference type="PROSITE" id="PS50097">
    <property type="entry name" value="BTB"/>
    <property type="match status" value="1"/>
</dbReference>
<accession>A0A0M0K960</accession>
<dbReference type="SMART" id="SM00225">
    <property type="entry name" value="BTB"/>
    <property type="match status" value="1"/>
</dbReference>
<dbReference type="CDD" id="cd18186">
    <property type="entry name" value="BTB_POZ_ZBTB_KLHL-like"/>
    <property type="match status" value="1"/>
</dbReference>
<feature type="domain" description="BTB" evidence="2">
    <location>
        <begin position="350"/>
        <end position="433"/>
    </location>
</feature>
<dbReference type="SUPFAM" id="SSF49899">
    <property type="entry name" value="Concanavalin A-like lectins/glucanases"/>
    <property type="match status" value="1"/>
</dbReference>
<dbReference type="InterPro" id="IPR013320">
    <property type="entry name" value="ConA-like_dom_sf"/>
</dbReference>
<proteinExistence type="predicted"/>
<keyword evidence="4" id="KW-1185">Reference proteome</keyword>
<dbReference type="PANTHER" id="PTHR24413">
    <property type="entry name" value="SPECKLE-TYPE POZ PROTEIN"/>
    <property type="match status" value="1"/>
</dbReference>
<organism evidence="3 4">
    <name type="scientific">Chrysochromulina tobinii</name>
    <dbReference type="NCBI Taxonomy" id="1460289"/>
    <lineage>
        <taxon>Eukaryota</taxon>
        <taxon>Haptista</taxon>
        <taxon>Haptophyta</taxon>
        <taxon>Prymnesiophyceae</taxon>
        <taxon>Prymnesiales</taxon>
        <taxon>Chrysochromulinaceae</taxon>
        <taxon>Chrysochromulina</taxon>
    </lineage>
</organism>
<evidence type="ECO:0000256" key="1">
    <source>
        <dbReference type="SAM" id="MobiDB-lite"/>
    </source>
</evidence>
<evidence type="ECO:0000313" key="4">
    <source>
        <dbReference type="Proteomes" id="UP000037460"/>
    </source>
</evidence>
<comment type="caution">
    <text evidence="3">The sequence shown here is derived from an EMBL/GenBank/DDBJ whole genome shotgun (WGS) entry which is preliminary data.</text>
</comment>
<dbReference type="Pfam" id="PF00651">
    <property type="entry name" value="BTB"/>
    <property type="match status" value="1"/>
</dbReference>
<evidence type="ECO:0000313" key="3">
    <source>
        <dbReference type="EMBL" id="KOO35127.1"/>
    </source>
</evidence>
<dbReference type="OrthoDB" id="10249567at2759"/>
<name>A0A0M0K960_9EUKA</name>
<reference evidence="4" key="1">
    <citation type="journal article" date="2015" name="PLoS Genet.">
        <title>Genome Sequence and Transcriptome Analyses of Chrysochromulina tobin: Metabolic Tools for Enhanced Algal Fitness in the Prominent Order Prymnesiales (Haptophyceae).</title>
        <authorList>
            <person name="Hovde B.T."/>
            <person name="Deodato C.R."/>
            <person name="Hunsperger H.M."/>
            <person name="Ryken S.A."/>
            <person name="Yost W."/>
            <person name="Jha R.K."/>
            <person name="Patterson J."/>
            <person name="Monnat R.J. Jr."/>
            <person name="Barlow S.B."/>
            <person name="Starkenburg S.R."/>
            <person name="Cattolico R.A."/>
        </authorList>
    </citation>
    <scope>NUCLEOTIDE SEQUENCE</scope>
    <source>
        <strain evidence="4">CCMP291</strain>
    </source>
</reference>
<sequence>MAFAEPDRAKLVWGELNVDMINTALPFKVSVSAVGEDKQPINNYEGHLTISAVQSKVCLAEGFESGRLGLWVPNDLPGHYQHGFDHQICAPESRASLYLCGGNESNFGMTLKLPSPDAGSAEESGAAPLPEDAVSEDPTAFDGAFRPDAVTFYVRTDNKHADAGHFILGESNEVNKRVAQFQFTRDGRMGLLGTGGTTHGATGYEPNRWYLIELRFDWDIKQVAFYVDHQLQQRSIPFRRETSCFIGACALGNRDRCTTWFDSIKFVRETKLCKTELCALAGRADAWIGPLGHESATAGCLLRVEDSAGNVGEEFGPIFPLSSTEGAQRVAINAAALSEFVALLDDADSADVVFVAEGRPLHAHRCILTARCEAFRLMFNSPMREGTGGREGDAAGSMGARAGCTEVAIEEASHAAFRCMLLYVYGGAVHVPEELAVELLGLADRFLLGGLKQLCGFTLARMVAVDTVALIIQAAERWDAPKSALKALCLDFILSHYEACVSHPVFEELQSSPQLLLEITRAATKIVVPDRTHALTAASGRLVELGAGGSSGRKRRRDS</sequence>
<feature type="region of interest" description="Disordered" evidence="1">
    <location>
        <begin position="114"/>
        <end position="136"/>
    </location>
</feature>
<dbReference type="InterPro" id="IPR011333">
    <property type="entry name" value="SKP1/BTB/POZ_sf"/>
</dbReference>
<dbReference type="Proteomes" id="UP000037460">
    <property type="component" value="Unassembled WGS sequence"/>
</dbReference>
<dbReference type="Gene3D" id="1.25.40.420">
    <property type="match status" value="1"/>
</dbReference>
<gene>
    <name evidence="3" type="ORF">Ctob_011370</name>
</gene>
<dbReference type="SUPFAM" id="SSF54695">
    <property type="entry name" value="POZ domain"/>
    <property type="match status" value="1"/>
</dbReference>
<dbReference type="InterPro" id="IPR000210">
    <property type="entry name" value="BTB/POZ_dom"/>
</dbReference>
<protein>
    <submittedName>
        <fullName evidence="3">Speckle-type poz protein</fullName>
    </submittedName>
</protein>
<dbReference type="EMBL" id="JWZX01000977">
    <property type="protein sequence ID" value="KOO35127.1"/>
    <property type="molecule type" value="Genomic_DNA"/>
</dbReference>
<dbReference type="AlphaFoldDB" id="A0A0M0K960"/>